<keyword evidence="2" id="KW-1185">Reference proteome</keyword>
<protein>
    <submittedName>
        <fullName evidence="1">Uncharacterized protein</fullName>
    </submittedName>
</protein>
<name>A0A090MR49_AFIFE</name>
<dbReference type="Proteomes" id="UP000035762">
    <property type="component" value="Unassembled WGS sequence"/>
</dbReference>
<dbReference type="STRING" id="1035.BN961_02135"/>
<reference evidence="1 2" key="1">
    <citation type="journal article" date="2014" name="Genome Announc.">
        <title>Genome Sequence of Afipia felis Strain 76713, Isolated in Hospital Water Using an Amoeba Co-Culture Procedure.</title>
        <authorList>
            <person name="Benamar S."/>
            <person name="La Scola B."/>
            <person name="Croce O."/>
        </authorList>
    </citation>
    <scope>NUCLEOTIDE SEQUENCE [LARGE SCALE GENOMIC DNA]</scope>
    <source>
        <strain evidence="1 2">76713</strain>
    </source>
</reference>
<evidence type="ECO:0000313" key="1">
    <source>
        <dbReference type="EMBL" id="CEG08717.1"/>
    </source>
</evidence>
<organism evidence="1 2">
    <name type="scientific">Afipia felis</name>
    <name type="common">Cat scratch disease bacillus</name>
    <dbReference type="NCBI Taxonomy" id="1035"/>
    <lineage>
        <taxon>Bacteria</taxon>
        <taxon>Pseudomonadati</taxon>
        <taxon>Pseudomonadota</taxon>
        <taxon>Alphaproteobacteria</taxon>
        <taxon>Hyphomicrobiales</taxon>
        <taxon>Nitrobacteraceae</taxon>
        <taxon>Afipia</taxon>
    </lineage>
</organism>
<sequence length="229" mass="22858">MASFLDTLFGGGAEKDAANANRALLSDYLNKGTSALDTGLANSTTALNSAKGTLSDLQNKYGAGTDLYLNALGVNGADAAKTAQQSFTTNPGNDAAITAGLDAINRRRAAGGMLDSGNADLDALTFAQNNQNQQYGSWLDRLGGLVSPETQAASGVAGVDTNLANLSQTDATNRIGLYGNYASGNIGANNYQAAGESAGAKNLLGGALSLAGLGLKASGIGGFGSALRA</sequence>
<proteinExistence type="predicted"/>
<comment type="caution">
    <text evidence="1">The sequence shown here is derived from an EMBL/GenBank/DDBJ whole genome shotgun (WGS) entry which is preliminary data.</text>
</comment>
<gene>
    <name evidence="1" type="ORF">BN961_02135</name>
</gene>
<dbReference type="RefSeq" id="WP_048756572.1">
    <property type="nucleotide sequence ID" value="NZ_CCAZ020000001.1"/>
</dbReference>
<accession>A0A090MR49</accession>
<dbReference type="OrthoDB" id="8223265at2"/>
<evidence type="ECO:0000313" key="2">
    <source>
        <dbReference type="Proteomes" id="UP000035762"/>
    </source>
</evidence>
<dbReference type="AlphaFoldDB" id="A0A090MR49"/>
<dbReference type="EMBL" id="CCAZ020000001">
    <property type="protein sequence ID" value="CEG08717.1"/>
    <property type="molecule type" value="Genomic_DNA"/>
</dbReference>